<dbReference type="SMART" id="SM00458">
    <property type="entry name" value="RICIN"/>
    <property type="match status" value="1"/>
</dbReference>
<dbReference type="EMBL" id="LMWV01000030">
    <property type="protein sequence ID" value="KUN60971.1"/>
    <property type="molecule type" value="Genomic_DNA"/>
</dbReference>
<dbReference type="InterPro" id="IPR035992">
    <property type="entry name" value="Ricin_B-like_lectins"/>
</dbReference>
<reference evidence="3 4" key="1">
    <citation type="submission" date="2015-10" db="EMBL/GenBank/DDBJ databases">
        <title>Draft genome sequence of Streptomyces griseorubiginosus DSM 40469, type strain for the species Streptomyces griseorubiginosus.</title>
        <authorList>
            <person name="Ruckert C."/>
            <person name="Winkler A."/>
            <person name="Kalinowski J."/>
            <person name="Kampfer P."/>
            <person name="Glaeser S."/>
        </authorList>
    </citation>
    <scope>NUCLEOTIDE SEQUENCE [LARGE SCALE GENOMIC DNA]</scope>
    <source>
        <strain evidence="3 4">DSM 40469</strain>
    </source>
</reference>
<comment type="caution">
    <text evidence="3">The sequence shown here is derived from an EMBL/GenBank/DDBJ whole genome shotgun (WGS) entry which is preliminary data.</text>
</comment>
<protein>
    <recommendedName>
        <fullName evidence="2">Ricin B lectin domain-containing protein</fullName>
    </recommendedName>
</protein>
<dbReference type="Proteomes" id="UP000054375">
    <property type="component" value="Unassembled WGS sequence"/>
</dbReference>
<evidence type="ECO:0000313" key="3">
    <source>
        <dbReference type="EMBL" id="KUN60971.1"/>
    </source>
</evidence>
<evidence type="ECO:0000313" key="4">
    <source>
        <dbReference type="Proteomes" id="UP000054375"/>
    </source>
</evidence>
<gene>
    <name evidence="3" type="ORF">AQJ54_34870</name>
</gene>
<evidence type="ECO:0000256" key="1">
    <source>
        <dbReference type="SAM" id="MobiDB-lite"/>
    </source>
</evidence>
<feature type="region of interest" description="Disordered" evidence="1">
    <location>
        <begin position="274"/>
        <end position="303"/>
    </location>
</feature>
<feature type="compositionally biased region" description="Low complexity" evidence="1">
    <location>
        <begin position="354"/>
        <end position="372"/>
    </location>
</feature>
<dbReference type="RefSeq" id="WP_062244290.1">
    <property type="nucleotide sequence ID" value="NZ_JBIBHB010000013.1"/>
</dbReference>
<proteinExistence type="predicted"/>
<feature type="region of interest" description="Disordered" evidence="1">
    <location>
        <begin position="338"/>
        <end position="374"/>
    </location>
</feature>
<feature type="region of interest" description="Disordered" evidence="1">
    <location>
        <begin position="1"/>
        <end position="33"/>
    </location>
</feature>
<dbReference type="SUPFAM" id="SSF50370">
    <property type="entry name" value="Ricin B-like lectins"/>
    <property type="match status" value="1"/>
</dbReference>
<feature type="region of interest" description="Disordered" evidence="1">
    <location>
        <begin position="475"/>
        <end position="507"/>
    </location>
</feature>
<keyword evidence="4" id="KW-1185">Reference proteome</keyword>
<feature type="compositionally biased region" description="Pro residues" evidence="1">
    <location>
        <begin position="1"/>
        <end position="16"/>
    </location>
</feature>
<evidence type="ECO:0000259" key="2">
    <source>
        <dbReference type="SMART" id="SM00458"/>
    </source>
</evidence>
<feature type="domain" description="Ricin B lectin" evidence="2">
    <location>
        <begin position="374"/>
        <end position="498"/>
    </location>
</feature>
<sequence>MQSLHPPRPPYPPRPGLIPGATDRELSSRLSDRGPGRQAAIAVLLARHWPSARDYALLCLASATPTAPLAATSAFHQLLDRLEEGGPAGALRPQLLVMVRETIRAWAADDDVCAAMPELHKPTGGRGLHLAQSGTAAHRKLAERAFVALPEIAQCLLWHTEVEAEAIDIPAGLTGVDKTTATASLEQAREQFRTGIVRAHRELAPSSECRFHNRLIDVAVGRGVELPQDVRHHLTQCAYCRAAVEQLSCFDGGLEVLLAEAVLGWGGRRYAASRPGRSGPADWAATGTGAGPVPGRHRSGGDGRQRAMVAIGAGLTSLALLAGILAVRGWSDDGPGHLAEPAWGGATTSAPDHGTPSASSSPSTASAVGSGAETDGRLHNAATGLCLDVEGALDSGAHLRLAQCSSSLSQEWSYEFDGSLRSGADPSLCLTADAAGGTVRLASCDEQDAATAYVLSAGGEILLDEHQGLALAAEPGTAPPRVVVTERDGSQEQRWSFDDEEEPSSRT</sequence>
<dbReference type="InterPro" id="IPR000772">
    <property type="entry name" value="Ricin_B_lectin"/>
</dbReference>
<feature type="compositionally biased region" description="Basic and acidic residues" evidence="1">
    <location>
        <begin position="484"/>
        <end position="507"/>
    </location>
</feature>
<dbReference type="Gene3D" id="2.80.10.50">
    <property type="match status" value="1"/>
</dbReference>
<dbReference type="AlphaFoldDB" id="A0A117QYB4"/>
<name>A0A117QYB4_9ACTN</name>
<dbReference type="PROSITE" id="PS50231">
    <property type="entry name" value="RICIN_B_LECTIN"/>
    <property type="match status" value="1"/>
</dbReference>
<feature type="compositionally biased region" description="Basic and acidic residues" evidence="1">
    <location>
        <begin position="22"/>
        <end position="33"/>
    </location>
</feature>
<accession>A0A117QYB4</accession>
<organism evidence="3 4">
    <name type="scientific">Streptomyces griseorubiginosus</name>
    <dbReference type="NCBI Taxonomy" id="67304"/>
    <lineage>
        <taxon>Bacteria</taxon>
        <taxon>Bacillati</taxon>
        <taxon>Actinomycetota</taxon>
        <taxon>Actinomycetes</taxon>
        <taxon>Kitasatosporales</taxon>
        <taxon>Streptomycetaceae</taxon>
        <taxon>Streptomyces</taxon>
    </lineage>
</organism>
<dbReference type="Pfam" id="PF00652">
    <property type="entry name" value="Ricin_B_lectin"/>
    <property type="match status" value="1"/>
</dbReference>